<dbReference type="InterPro" id="IPR006429">
    <property type="entry name" value="Phage_lambda_portal"/>
</dbReference>
<dbReference type="NCBIfam" id="TIGR01539">
    <property type="entry name" value="portal_lambda"/>
    <property type="match status" value="1"/>
</dbReference>
<dbReference type="RefSeq" id="YP_010000089.1">
    <property type="nucleotide sequence ID" value="NC_053012.1"/>
</dbReference>
<dbReference type="GO" id="GO:0005198">
    <property type="term" value="F:structural molecule activity"/>
    <property type="evidence" value="ECO:0007669"/>
    <property type="project" value="InterPro"/>
</dbReference>
<organism evidence="2 3">
    <name type="scientific">Serratia phage JS26</name>
    <dbReference type="NCBI Taxonomy" id="2315217"/>
    <lineage>
        <taxon>Viruses</taxon>
        <taxon>Duplodnaviria</taxon>
        <taxon>Heunggongvirae</taxon>
        <taxon>Uroviricota</taxon>
        <taxon>Caudoviricetes</taxon>
        <taxon>Casjensviridae</taxon>
        <taxon>Dunedinvirus</taxon>
        <taxon>Dunedinvirus JS26</taxon>
    </lineage>
</organism>
<reference evidence="2 3" key="1">
    <citation type="submission" date="2019-09" db="EMBL/GenBank/DDBJ databases">
        <title>Transcriptional response of Serratia to Siphovirus infection.</title>
        <authorList>
            <person name="Malone L.M."/>
            <person name="Fineran P.C."/>
        </authorList>
    </citation>
    <scope>NUCLEOTIDE SEQUENCE [LARGE SCALE GENOMIC DNA]</scope>
</reference>
<proteinExistence type="predicted"/>
<feature type="region of interest" description="Disordered" evidence="1">
    <location>
        <begin position="543"/>
        <end position="567"/>
    </location>
</feature>
<dbReference type="Proteomes" id="UP000345177">
    <property type="component" value="Segment"/>
</dbReference>
<evidence type="ECO:0000256" key="1">
    <source>
        <dbReference type="SAM" id="MobiDB-lite"/>
    </source>
</evidence>
<accession>A0A5Q2F1V2</accession>
<protein>
    <recommendedName>
        <fullName evidence="4">Portal protein</fullName>
    </recommendedName>
</protein>
<dbReference type="Pfam" id="PF05136">
    <property type="entry name" value="Phage_portal_2"/>
    <property type="match status" value="1"/>
</dbReference>
<name>A0A5Q2F1V2_9CAUD</name>
<dbReference type="GeneID" id="62682729"/>
<dbReference type="EMBL" id="MN505213">
    <property type="protein sequence ID" value="QGF20866.1"/>
    <property type="molecule type" value="Genomic_DNA"/>
</dbReference>
<evidence type="ECO:0000313" key="2">
    <source>
        <dbReference type="EMBL" id="QGF20866.1"/>
    </source>
</evidence>
<dbReference type="KEGG" id="vg:62682729"/>
<keyword evidence="3" id="KW-1185">Reference proteome</keyword>
<evidence type="ECO:0000313" key="3">
    <source>
        <dbReference type="Proteomes" id="UP000345177"/>
    </source>
</evidence>
<sequence length="567" mass="62920">MTKLAKIESPAFAEDVNAGENQALGGGLEGAQRTSRETVNWSPPQLISPDALINPVKDMADARAQDLLQNDGYVTGALHTNRDSIVGAQYMVNSTPNIDVLQQLVATSKDAWVRKIRFTEKWIETFQAVVEARFNLLGDSPSNWLDASRRNTLTDMIRLGIASHLITGEICASAEWIRQASRPCNTAIQMINPVRLCNPNMASDTATMRKGVVSDMWGQPVSYWIRNGYPYDPFNMTENYKWQNVLAEKPWGRKQFIHIVEQFLIDQTRGVSEMVAAMKQMRMTRKFQDITLQNAVVNATYAAAIETELPKDMIWQTMGGGQNEFAANGIGDFMAGLAQYMAASKNIHLDGVKVPVLYPGTKFQTKTLGTPGGVGTSFEESLHRNVAAAFGLSYEQYSRDFSKTNYSSARASMGETQKRMNSKKKVIADRFATDIYYLWLEEEINGGMLPLPDDCTAEEFAAFFYLPLAKEALCSCSWIGASRGQIDELKETQAAILRINAGLSTREKESARLGDDWRATMRQLKREKVLADDLGLDFSAQAAKPGANDAAQTITKSGSDDEQDNKE</sequence>
<evidence type="ECO:0008006" key="4">
    <source>
        <dbReference type="Google" id="ProtNLM"/>
    </source>
</evidence>
<dbReference type="GO" id="GO:0019068">
    <property type="term" value="P:virion assembly"/>
    <property type="evidence" value="ECO:0007669"/>
    <property type="project" value="InterPro"/>
</dbReference>